<reference evidence="2" key="1">
    <citation type="submission" date="2018-05" db="EMBL/GenBank/DDBJ databases">
        <title>Draft genome of Mucuna pruriens seed.</title>
        <authorList>
            <person name="Nnadi N.E."/>
            <person name="Vos R."/>
            <person name="Hasami M.H."/>
            <person name="Devisetty U.K."/>
            <person name="Aguiy J.C."/>
        </authorList>
    </citation>
    <scope>NUCLEOTIDE SEQUENCE [LARGE SCALE GENOMIC DNA]</scope>
    <source>
        <strain evidence="2">JCA_2017</strain>
    </source>
</reference>
<dbReference type="Proteomes" id="UP000257109">
    <property type="component" value="Unassembled WGS sequence"/>
</dbReference>
<evidence type="ECO:0000313" key="3">
    <source>
        <dbReference type="Proteomes" id="UP000257109"/>
    </source>
</evidence>
<dbReference type="GO" id="GO:0008233">
    <property type="term" value="F:peptidase activity"/>
    <property type="evidence" value="ECO:0007669"/>
    <property type="project" value="UniProtKB-KW"/>
</dbReference>
<accession>A0A371EPP9</accession>
<comment type="caution">
    <text evidence="2">The sequence shown here is derived from an EMBL/GenBank/DDBJ whole genome shotgun (WGS) entry which is preliminary data.</text>
</comment>
<organism evidence="2 3">
    <name type="scientific">Mucuna pruriens</name>
    <name type="common">Velvet bean</name>
    <name type="synonym">Dolichos pruriens</name>
    <dbReference type="NCBI Taxonomy" id="157652"/>
    <lineage>
        <taxon>Eukaryota</taxon>
        <taxon>Viridiplantae</taxon>
        <taxon>Streptophyta</taxon>
        <taxon>Embryophyta</taxon>
        <taxon>Tracheophyta</taxon>
        <taxon>Spermatophyta</taxon>
        <taxon>Magnoliopsida</taxon>
        <taxon>eudicotyledons</taxon>
        <taxon>Gunneridae</taxon>
        <taxon>Pentapetalae</taxon>
        <taxon>rosids</taxon>
        <taxon>fabids</taxon>
        <taxon>Fabales</taxon>
        <taxon>Fabaceae</taxon>
        <taxon>Papilionoideae</taxon>
        <taxon>50 kb inversion clade</taxon>
        <taxon>NPAAA clade</taxon>
        <taxon>indigoferoid/millettioid clade</taxon>
        <taxon>Phaseoleae</taxon>
        <taxon>Mucuna</taxon>
    </lineage>
</organism>
<dbReference type="STRING" id="157652.A0A371EPP9"/>
<gene>
    <name evidence="2" type="primary">SBT1.7</name>
    <name evidence="2" type="ORF">CR513_53025</name>
</gene>
<name>A0A371EPP9_MUCPR</name>
<sequence>MLRVGGIGATVVKHTRTLSNVEATGTYKSRSQLSQNTLSFSKNEKNSYSLTFTESGPPPVSGFGFGSLEWSNKKNVVRSPISIIWNSGRG</sequence>
<protein>
    <submittedName>
        <fullName evidence="2">Subtilisin-like protease SBT1.7</fullName>
    </submittedName>
</protein>
<evidence type="ECO:0000259" key="1">
    <source>
        <dbReference type="Pfam" id="PF17766"/>
    </source>
</evidence>
<dbReference type="GO" id="GO:0006508">
    <property type="term" value="P:proteolysis"/>
    <property type="evidence" value="ECO:0007669"/>
    <property type="project" value="UniProtKB-KW"/>
</dbReference>
<dbReference type="EMBL" id="QJKJ01012725">
    <property type="protein sequence ID" value="RDX68032.1"/>
    <property type="molecule type" value="Genomic_DNA"/>
</dbReference>
<feature type="domain" description="Subtilisin-like protease fibronectin type-III" evidence="1">
    <location>
        <begin position="10"/>
        <end position="83"/>
    </location>
</feature>
<dbReference type="InterPro" id="IPR041469">
    <property type="entry name" value="Subtilisin-like_FN3"/>
</dbReference>
<feature type="non-terminal residue" evidence="2">
    <location>
        <position position="1"/>
    </location>
</feature>
<dbReference type="Gene3D" id="2.60.40.2310">
    <property type="match status" value="1"/>
</dbReference>
<evidence type="ECO:0000313" key="2">
    <source>
        <dbReference type="EMBL" id="RDX68032.1"/>
    </source>
</evidence>
<dbReference type="AlphaFoldDB" id="A0A371EPP9"/>
<keyword evidence="3" id="KW-1185">Reference proteome</keyword>
<proteinExistence type="predicted"/>
<dbReference type="Pfam" id="PF17766">
    <property type="entry name" value="fn3_6"/>
    <property type="match status" value="1"/>
</dbReference>